<keyword evidence="1" id="KW-0378">Hydrolase</keyword>
<evidence type="ECO:0000313" key="2">
    <source>
        <dbReference type="Proteomes" id="UP000249886"/>
    </source>
</evidence>
<comment type="caution">
    <text evidence="1">The sequence shown here is derived from an EMBL/GenBank/DDBJ whole genome shotgun (WGS) entry which is preliminary data.</text>
</comment>
<dbReference type="AlphaFoldDB" id="A0A6H9XN67"/>
<dbReference type="RefSeq" id="WP_112767215.1">
    <property type="nucleotide sequence ID" value="NZ_CP050134.2"/>
</dbReference>
<evidence type="ECO:0000313" key="1">
    <source>
        <dbReference type="EMBL" id="SPW30674.1"/>
    </source>
</evidence>
<proteinExistence type="predicted"/>
<reference evidence="1 2" key="1">
    <citation type="submission" date="2018-06" db="EMBL/GenBank/DDBJ databases">
        <authorList>
            <consortium name="Pathogen Informatics"/>
            <person name="Doyle S."/>
        </authorList>
    </citation>
    <scope>NUCLEOTIDE SEQUENCE [LARGE SCALE GENOMIC DNA]</scope>
    <source>
        <strain evidence="1 2">NCTC10254</strain>
    </source>
</reference>
<gene>
    <name evidence="1" type="ORF">NCTC10254_01775</name>
</gene>
<sequence length="249" mass="28157">MAHERTNIRQQVIVLETDTEIPDIMTVTNLEVISGTKFTDFTIPAAGLTLIHTGREQASTTLSMTLAGRMRPRRGRITITAPDGRAYRDDRRRFQHIALAGVPEIDSLERLVTVRAVIREQAAWHQPWWKPTPRSIDNIPSYTQAAELLGFTMTNDDATTLVGELDTLSRLVLRILLAIMARPDADLLIVDDIDQLRSMELRNKLLVKLRDYSQLKPVIATSVNPDFTYLCHNHVTLTTDTYQITAVNQ</sequence>
<dbReference type="Gene3D" id="3.40.50.300">
    <property type="entry name" value="P-loop containing nucleotide triphosphate hydrolases"/>
    <property type="match status" value="1"/>
</dbReference>
<dbReference type="EMBL" id="UARK01000023">
    <property type="protein sequence ID" value="SPW30674.1"/>
    <property type="molecule type" value="Genomic_DNA"/>
</dbReference>
<dbReference type="EC" id="3.6.3.31" evidence="1"/>
<accession>A0A6H9XN67</accession>
<keyword evidence="1" id="KW-0067">ATP-binding</keyword>
<dbReference type="GeneID" id="84573987"/>
<keyword evidence="1" id="KW-0547">Nucleotide-binding</keyword>
<protein>
    <submittedName>
        <fullName evidence="1">ABC transporter ATP-binding protein</fullName>
        <ecNumber evidence="1">3.6.3.31</ecNumber>
    </submittedName>
</protein>
<dbReference type="InterPro" id="IPR027417">
    <property type="entry name" value="P-loop_NTPase"/>
</dbReference>
<name>A0A6H9XN67_9CORY</name>
<dbReference type="GO" id="GO:0005524">
    <property type="term" value="F:ATP binding"/>
    <property type="evidence" value="ECO:0007669"/>
    <property type="project" value="UniProtKB-KW"/>
</dbReference>
<dbReference type="Proteomes" id="UP000249886">
    <property type="component" value="Unassembled WGS sequence"/>
</dbReference>
<dbReference type="SUPFAM" id="SSF52540">
    <property type="entry name" value="P-loop containing nucleoside triphosphate hydrolases"/>
    <property type="match status" value="1"/>
</dbReference>
<dbReference type="GO" id="GO:0016787">
    <property type="term" value="F:hydrolase activity"/>
    <property type="evidence" value="ECO:0007669"/>
    <property type="project" value="UniProtKB-KW"/>
</dbReference>
<organism evidence="1 2">
    <name type="scientific">Corynebacterium matruchotii</name>
    <dbReference type="NCBI Taxonomy" id="43768"/>
    <lineage>
        <taxon>Bacteria</taxon>
        <taxon>Bacillati</taxon>
        <taxon>Actinomycetota</taxon>
        <taxon>Actinomycetes</taxon>
        <taxon>Mycobacteriales</taxon>
        <taxon>Corynebacteriaceae</taxon>
        <taxon>Corynebacterium</taxon>
    </lineage>
</organism>